<evidence type="ECO:0000313" key="4">
    <source>
        <dbReference type="EMBL" id="GLK51091.1"/>
    </source>
</evidence>
<dbReference type="EMBL" id="BSFE01000001">
    <property type="protein sequence ID" value="GLK51091.1"/>
    <property type="molecule type" value="Genomic_DNA"/>
</dbReference>
<evidence type="ECO:0000259" key="2">
    <source>
        <dbReference type="Pfam" id="PF02308"/>
    </source>
</evidence>
<protein>
    <submittedName>
        <fullName evidence="4">Membrane protein</fullName>
    </submittedName>
</protein>
<feature type="transmembrane region" description="Helical" evidence="1">
    <location>
        <begin position="240"/>
        <end position="262"/>
    </location>
</feature>
<feature type="transmembrane region" description="Helical" evidence="1">
    <location>
        <begin position="146"/>
        <end position="164"/>
    </location>
</feature>
<gene>
    <name evidence="4" type="ORF">GCM10017621_05990</name>
</gene>
<dbReference type="Pfam" id="PF02308">
    <property type="entry name" value="MgtC"/>
    <property type="match status" value="1"/>
</dbReference>
<feature type="transmembrane region" description="Helical" evidence="1">
    <location>
        <begin position="336"/>
        <end position="357"/>
    </location>
</feature>
<feature type="transmembrane region" description="Helical" evidence="1">
    <location>
        <begin position="116"/>
        <end position="134"/>
    </location>
</feature>
<feature type="transmembrane region" description="Helical" evidence="1">
    <location>
        <begin position="64"/>
        <end position="82"/>
    </location>
</feature>
<feature type="transmembrane region" description="Helical" evidence="1">
    <location>
        <begin position="179"/>
        <end position="197"/>
    </location>
</feature>
<dbReference type="InterPro" id="IPR025105">
    <property type="entry name" value="DUF4010"/>
</dbReference>
<evidence type="ECO:0000256" key="1">
    <source>
        <dbReference type="SAM" id="Phobius"/>
    </source>
</evidence>
<proteinExistence type="predicted"/>
<name>A0A9W6IIR4_9PROT</name>
<feature type="transmembrane region" description="Helical" evidence="1">
    <location>
        <begin position="398"/>
        <end position="421"/>
    </location>
</feature>
<feature type="transmembrane region" description="Helical" evidence="1">
    <location>
        <begin position="369"/>
        <end position="391"/>
    </location>
</feature>
<dbReference type="InterPro" id="IPR049177">
    <property type="entry name" value="MgtC_SapB_SrpB_YhiD_N"/>
</dbReference>
<sequence>MDLIETVQRLAAALAIGILVGVVRGWQEREHRDDGIRRAGVRTFGLAGLLGGLAGHLHALTGPVMPAVLLALFGGAVTFVRLREVEIVEDFSLAGVTAALAVFVLGAIAVSGDMEIAGAGAVAVAIVLAARRSAHAFLEKITWLELRAALVLLAMTLIALPLLPNRTIDPWDALNPFELWLLTVMIALISCTGYAAIRIAGPSRGIVFAGAAGGLASSTATTLSFARFAAKAPDNARRLAAGAIIAGALSAGRVAIIGGALAPQLIRPLGLAMAPVVVIFLVAAWLLIRRSQSGAKTPGLNLDNPLDLAGVLRFGALLGGVTLASRLLLDWLGAGTLYLVAAVSGLVDVDAITLSTARLAGGEVTAGTAAAAILLAVAVNMVTKAVLALAAGGRGYGMPLAVVTGLGVLGGAAGLALQQILPGS</sequence>
<keyword evidence="1" id="KW-1133">Transmembrane helix</keyword>
<feature type="transmembrane region" description="Helical" evidence="1">
    <location>
        <begin position="206"/>
        <end position="228"/>
    </location>
</feature>
<comment type="caution">
    <text evidence="4">The sequence shown here is derived from an EMBL/GenBank/DDBJ whole genome shotgun (WGS) entry which is preliminary data.</text>
</comment>
<keyword evidence="5" id="KW-1185">Reference proteome</keyword>
<dbReference type="AlphaFoldDB" id="A0A9W6IIR4"/>
<dbReference type="PANTHER" id="PTHR39084">
    <property type="entry name" value="MEMBRANE PROTEIN-RELATED"/>
    <property type="match status" value="1"/>
</dbReference>
<feature type="domain" description="MgtC/SapB/SrpB/YhiD N-terminal" evidence="2">
    <location>
        <begin position="10"/>
        <end position="136"/>
    </location>
</feature>
<feature type="transmembrane region" description="Helical" evidence="1">
    <location>
        <begin position="91"/>
        <end position="110"/>
    </location>
</feature>
<dbReference type="PANTHER" id="PTHR39084:SF1">
    <property type="entry name" value="DUF4010 DOMAIN-CONTAINING PROTEIN"/>
    <property type="match status" value="1"/>
</dbReference>
<dbReference type="Proteomes" id="UP001143486">
    <property type="component" value="Unassembled WGS sequence"/>
</dbReference>
<feature type="transmembrane region" description="Helical" evidence="1">
    <location>
        <begin position="269"/>
        <end position="288"/>
    </location>
</feature>
<accession>A0A9W6IIR4</accession>
<feature type="domain" description="DUF4010" evidence="3">
    <location>
        <begin position="184"/>
        <end position="392"/>
    </location>
</feature>
<dbReference type="Pfam" id="PF13194">
    <property type="entry name" value="DUF4010"/>
    <property type="match status" value="1"/>
</dbReference>
<feature type="transmembrane region" description="Helical" evidence="1">
    <location>
        <begin position="308"/>
        <end position="329"/>
    </location>
</feature>
<keyword evidence="1" id="KW-0812">Transmembrane</keyword>
<reference evidence="4" key="1">
    <citation type="journal article" date="2014" name="Int. J. Syst. Evol. Microbiol.">
        <title>Complete genome sequence of Corynebacterium casei LMG S-19264T (=DSM 44701T), isolated from a smear-ripened cheese.</title>
        <authorList>
            <consortium name="US DOE Joint Genome Institute (JGI-PGF)"/>
            <person name="Walter F."/>
            <person name="Albersmeier A."/>
            <person name="Kalinowski J."/>
            <person name="Ruckert C."/>
        </authorList>
    </citation>
    <scope>NUCLEOTIDE SEQUENCE</scope>
    <source>
        <strain evidence="4">VKM B-1513</strain>
    </source>
</reference>
<keyword evidence="1" id="KW-0472">Membrane</keyword>
<reference evidence="4" key="2">
    <citation type="submission" date="2023-01" db="EMBL/GenBank/DDBJ databases">
        <authorList>
            <person name="Sun Q."/>
            <person name="Evtushenko L."/>
        </authorList>
    </citation>
    <scope>NUCLEOTIDE SEQUENCE</scope>
    <source>
        <strain evidence="4">VKM B-1513</strain>
    </source>
</reference>
<feature type="transmembrane region" description="Helical" evidence="1">
    <location>
        <begin position="6"/>
        <end position="27"/>
    </location>
</feature>
<organism evidence="4 5">
    <name type="scientific">Maricaulis virginensis</name>
    <dbReference type="NCBI Taxonomy" id="144022"/>
    <lineage>
        <taxon>Bacteria</taxon>
        <taxon>Pseudomonadati</taxon>
        <taxon>Pseudomonadota</taxon>
        <taxon>Alphaproteobacteria</taxon>
        <taxon>Maricaulales</taxon>
        <taxon>Maricaulaceae</taxon>
        <taxon>Maricaulis</taxon>
    </lineage>
</organism>
<evidence type="ECO:0000259" key="3">
    <source>
        <dbReference type="Pfam" id="PF13194"/>
    </source>
</evidence>
<evidence type="ECO:0000313" key="5">
    <source>
        <dbReference type="Proteomes" id="UP001143486"/>
    </source>
</evidence>
<dbReference type="RefSeq" id="WP_271185484.1">
    <property type="nucleotide sequence ID" value="NZ_BSFE01000001.1"/>
</dbReference>